<evidence type="ECO:0000256" key="2">
    <source>
        <dbReference type="ARBA" id="ARBA00023125"/>
    </source>
</evidence>
<name>A0ABN0Z4I6_9ACTN</name>
<dbReference type="InterPro" id="IPR009057">
    <property type="entry name" value="Homeodomain-like_sf"/>
</dbReference>
<evidence type="ECO:0000313" key="5">
    <source>
        <dbReference type="EMBL" id="GAA0433089.1"/>
    </source>
</evidence>
<evidence type="ECO:0000313" key="6">
    <source>
        <dbReference type="Proteomes" id="UP001500879"/>
    </source>
</evidence>
<accession>A0ABN0Z4I6</accession>
<keyword evidence="1" id="KW-0805">Transcription regulation</keyword>
<dbReference type="Pfam" id="PF20240">
    <property type="entry name" value="DUF6597"/>
    <property type="match status" value="1"/>
</dbReference>
<dbReference type="PANTHER" id="PTHR46796">
    <property type="entry name" value="HTH-TYPE TRANSCRIPTIONAL ACTIVATOR RHAS-RELATED"/>
    <property type="match status" value="1"/>
</dbReference>
<dbReference type="EMBL" id="BAAABX010000071">
    <property type="protein sequence ID" value="GAA0433089.1"/>
    <property type="molecule type" value="Genomic_DNA"/>
</dbReference>
<proteinExistence type="predicted"/>
<evidence type="ECO:0000259" key="4">
    <source>
        <dbReference type="PROSITE" id="PS01124"/>
    </source>
</evidence>
<dbReference type="Gene3D" id="1.10.10.60">
    <property type="entry name" value="Homeodomain-like"/>
    <property type="match status" value="1"/>
</dbReference>
<reference evidence="5 6" key="1">
    <citation type="journal article" date="2019" name="Int. J. Syst. Evol. Microbiol.">
        <title>The Global Catalogue of Microorganisms (GCM) 10K type strain sequencing project: providing services to taxonomists for standard genome sequencing and annotation.</title>
        <authorList>
            <consortium name="The Broad Institute Genomics Platform"/>
            <consortium name="The Broad Institute Genome Sequencing Center for Infectious Disease"/>
            <person name="Wu L."/>
            <person name="Ma J."/>
        </authorList>
    </citation>
    <scope>NUCLEOTIDE SEQUENCE [LARGE SCALE GENOMIC DNA]</scope>
    <source>
        <strain evidence="5 6">JCM 4788</strain>
    </source>
</reference>
<dbReference type="Proteomes" id="UP001500879">
    <property type="component" value="Unassembled WGS sequence"/>
</dbReference>
<dbReference type="InterPro" id="IPR046532">
    <property type="entry name" value="DUF6597"/>
</dbReference>
<dbReference type="SMART" id="SM00342">
    <property type="entry name" value="HTH_ARAC"/>
    <property type="match status" value="1"/>
</dbReference>
<keyword evidence="6" id="KW-1185">Reference proteome</keyword>
<dbReference type="SUPFAM" id="SSF46689">
    <property type="entry name" value="Homeodomain-like"/>
    <property type="match status" value="1"/>
</dbReference>
<keyword evidence="2" id="KW-0238">DNA-binding</keyword>
<keyword evidence="3" id="KW-0804">Transcription</keyword>
<gene>
    <name evidence="5" type="ORF">GCM10010357_63300</name>
</gene>
<dbReference type="PROSITE" id="PS01124">
    <property type="entry name" value="HTH_ARAC_FAMILY_2"/>
    <property type="match status" value="1"/>
</dbReference>
<dbReference type="InterPro" id="IPR050204">
    <property type="entry name" value="AraC_XylS_family_regulators"/>
</dbReference>
<dbReference type="InterPro" id="IPR018060">
    <property type="entry name" value="HTH_AraC"/>
</dbReference>
<dbReference type="PANTHER" id="PTHR46796:SF15">
    <property type="entry name" value="BLL1074 PROTEIN"/>
    <property type="match status" value="1"/>
</dbReference>
<protein>
    <submittedName>
        <fullName evidence="5">AraC family transcriptional regulator</fullName>
    </submittedName>
</protein>
<organism evidence="5 6">
    <name type="scientific">Streptomyces luteireticuli</name>
    <dbReference type="NCBI Taxonomy" id="173858"/>
    <lineage>
        <taxon>Bacteria</taxon>
        <taxon>Bacillati</taxon>
        <taxon>Actinomycetota</taxon>
        <taxon>Actinomycetes</taxon>
        <taxon>Kitasatosporales</taxon>
        <taxon>Streptomycetaceae</taxon>
        <taxon>Streptomyces</taxon>
    </lineage>
</organism>
<dbReference type="RefSeq" id="WP_344031719.1">
    <property type="nucleotide sequence ID" value="NZ_BAAABX010000071.1"/>
</dbReference>
<evidence type="ECO:0000256" key="1">
    <source>
        <dbReference type="ARBA" id="ARBA00023015"/>
    </source>
</evidence>
<dbReference type="Pfam" id="PF12833">
    <property type="entry name" value="HTH_18"/>
    <property type="match status" value="1"/>
</dbReference>
<comment type="caution">
    <text evidence="5">The sequence shown here is derived from an EMBL/GenBank/DDBJ whole genome shotgun (WGS) entry which is preliminary data.</text>
</comment>
<feature type="domain" description="HTH araC/xylS-type" evidence="4">
    <location>
        <begin position="176"/>
        <end position="277"/>
    </location>
</feature>
<evidence type="ECO:0000256" key="3">
    <source>
        <dbReference type="ARBA" id="ARBA00023163"/>
    </source>
</evidence>
<sequence>MVESRLSGGYRGLLPEVVAVRPPHPRLTGHVMAYIGLDLRLSSPLRRRSVASATPMLMMDFEVAGRRISRLDGTTGVASVPSPVSGVLDTPVDVELSGHQFGVGVCLTPPGAFALLDLPLHELANTPVRLGDILGQHREQRLVDRLASVPRWSDRLDLLDRLLPALLAAGPAPSEAVLHAWRRLNAASGRTTIAALADDVGVRRRRLETLFREQVGATPKALARILRFHRAFRLLTDGTGSTGLAAVAAACGYSDQAHLTREVRALSGSTPRGLRSGHHQAE</sequence>